<dbReference type="Proteomes" id="UP001596512">
    <property type="component" value="Unassembled WGS sequence"/>
</dbReference>
<evidence type="ECO:0008006" key="3">
    <source>
        <dbReference type="Google" id="ProtNLM"/>
    </source>
</evidence>
<accession>A0ABW2TLI5</accession>
<evidence type="ECO:0000313" key="1">
    <source>
        <dbReference type="EMBL" id="MFC7613693.1"/>
    </source>
</evidence>
<name>A0ABW2TLI5_9PSEU</name>
<evidence type="ECO:0000313" key="2">
    <source>
        <dbReference type="Proteomes" id="UP001596512"/>
    </source>
</evidence>
<dbReference type="EMBL" id="JBHTEY010000004">
    <property type="protein sequence ID" value="MFC7613693.1"/>
    <property type="molecule type" value="Genomic_DNA"/>
</dbReference>
<protein>
    <recommendedName>
        <fullName evidence="3">YtxH-like protein</fullName>
    </recommendedName>
</protein>
<comment type="caution">
    <text evidence="1">The sequence shown here is derived from an EMBL/GenBank/DDBJ whole genome shotgun (WGS) entry which is preliminary data.</text>
</comment>
<gene>
    <name evidence="1" type="ORF">ACFQV2_08955</name>
</gene>
<organism evidence="1 2">
    <name type="scientific">Actinokineospora soli</name>
    <dbReference type="NCBI Taxonomy" id="1048753"/>
    <lineage>
        <taxon>Bacteria</taxon>
        <taxon>Bacillati</taxon>
        <taxon>Actinomycetota</taxon>
        <taxon>Actinomycetes</taxon>
        <taxon>Pseudonocardiales</taxon>
        <taxon>Pseudonocardiaceae</taxon>
        <taxon>Actinokineospora</taxon>
    </lineage>
</organism>
<reference evidence="2" key="1">
    <citation type="journal article" date="2019" name="Int. J. Syst. Evol. Microbiol.">
        <title>The Global Catalogue of Microorganisms (GCM) 10K type strain sequencing project: providing services to taxonomists for standard genome sequencing and annotation.</title>
        <authorList>
            <consortium name="The Broad Institute Genomics Platform"/>
            <consortium name="The Broad Institute Genome Sequencing Center for Infectious Disease"/>
            <person name="Wu L."/>
            <person name="Ma J."/>
        </authorList>
    </citation>
    <scope>NUCLEOTIDE SEQUENCE [LARGE SCALE GENOMIC DNA]</scope>
    <source>
        <strain evidence="2">JCM 17695</strain>
    </source>
</reference>
<proteinExistence type="predicted"/>
<keyword evidence="2" id="KW-1185">Reference proteome</keyword>
<sequence>MGFLLGAAVGYVLGAKAGRGRYDQLVRTYRRVSDNPAVQGAAGIARAKLGFDKRRD</sequence>